<dbReference type="GO" id="GO:0046872">
    <property type="term" value="F:metal ion binding"/>
    <property type="evidence" value="ECO:0007669"/>
    <property type="project" value="InterPro"/>
</dbReference>
<keyword evidence="2" id="KW-1185">Reference proteome</keyword>
<evidence type="ECO:0000313" key="1">
    <source>
        <dbReference type="EMBL" id="ETX14998.1"/>
    </source>
</evidence>
<dbReference type="eggNOG" id="COG5012">
    <property type="taxonomic scope" value="Bacteria"/>
</dbReference>
<dbReference type="STRING" id="1449350.OCH239_19570"/>
<evidence type="ECO:0000313" key="2">
    <source>
        <dbReference type="Proteomes" id="UP000022447"/>
    </source>
</evidence>
<comment type="caution">
    <text evidence="1">The sequence shown here is derived from an EMBL/GenBank/DDBJ whole genome shotgun (WGS) entry which is preliminary data.</text>
</comment>
<reference evidence="1 2" key="1">
    <citation type="submission" date="2014-01" db="EMBL/GenBank/DDBJ databases">
        <title>Roseivivax halodurans JCM 10272 Genome Sequencing.</title>
        <authorList>
            <person name="Lai Q."/>
            <person name="Li G."/>
            <person name="Shao Z."/>
        </authorList>
    </citation>
    <scope>NUCLEOTIDE SEQUENCE [LARGE SCALE GENOMIC DNA]</scope>
    <source>
        <strain evidence="1 2">JCM 10272</strain>
    </source>
</reference>
<dbReference type="GO" id="GO:0031419">
    <property type="term" value="F:cobalamin binding"/>
    <property type="evidence" value="ECO:0007669"/>
    <property type="project" value="InterPro"/>
</dbReference>
<dbReference type="InterPro" id="IPR036724">
    <property type="entry name" value="Cobalamin-bd_sf"/>
</dbReference>
<dbReference type="AlphaFoldDB" id="X7EIN0"/>
<dbReference type="Gene3D" id="3.40.50.280">
    <property type="entry name" value="Cobalamin-binding domain"/>
    <property type="match status" value="1"/>
</dbReference>
<protein>
    <submittedName>
        <fullName evidence="1">Regulatory protein</fullName>
    </submittedName>
</protein>
<organism evidence="1 2">
    <name type="scientific">Roseivivax halodurans JCM 10272</name>
    <dbReference type="NCBI Taxonomy" id="1449350"/>
    <lineage>
        <taxon>Bacteria</taxon>
        <taxon>Pseudomonadati</taxon>
        <taxon>Pseudomonadota</taxon>
        <taxon>Alphaproteobacteria</taxon>
        <taxon>Rhodobacterales</taxon>
        <taxon>Roseobacteraceae</taxon>
        <taxon>Roseivivax</taxon>
    </lineage>
</organism>
<name>X7EIN0_9RHOB</name>
<dbReference type="SUPFAM" id="SSF52242">
    <property type="entry name" value="Cobalamin (vitamin B12)-binding domain"/>
    <property type="match status" value="1"/>
</dbReference>
<proteinExistence type="predicted"/>
<dbReference type="OrthoDB" id="5498228at2"/>
<accession>X7EIN0</accession>
<dbReference type="EMBL" id="JALZ01000007">
    <property type="protein sequence ID" value="ETX14998.1"/>
    <property type="molecule type" value="Genomic_DNA"/>
</dbReference>
<sequence length="254" mass="27070">MTQMTIAPDDRADIASLAGTVVSLLNGRLGERVVKREGTATRYLLEAARAPGFSPSDVLARLRALPLPDTSLLGTCIPEAARTLGALWLSDELGFASVSIATSRLQGLVAQMAPPAISETRYGTETRSALLILPPGETHTLGIHVAAAQLRRHGLSVRLMFGPDEATFLSTLQKDPYDLIMFACPRPELLAFVTRLVSVLRNTSASAGLTVLGGAVLDRQDNLTQFTGVDLVTNDIRAALLRQEALAAGTIMVR</sequence>
<gene>
    <name evidence="1" type="ORF">OCH239_19570</name>
</gene>
<dbReference type="Proteomes" id="UP000022447">
    <property type="component" value="Unassembled WGS sequence"/>
</dbReference>